<sequence length="751" mass="85695">MLARCRASRLLCVSRHRIKPLITLTNHFATHSHSLHCQSPRILTASNRLVLQYSTIPFCTPHRLNSTMATPTLEHNRLRLDMSPSEIKAHTEDIIAKARKQYDEIAALTPDQCNFESVIKKMATVDTWLGIETNNVTFPQYVSPDKAVRDAAVEANKLLDEFEIQQSMREDLFKAVQATSAKKEQLDPESARLLEFTERDFKRNGLALPKEKRDELEKLKKKLADASTEFSKNMNEDKTEVLFTKDELEGMPDDFLEGLTKKVDEKDGVEKYAVTMKYPDIIPTMRMAKREETRKRLDIANGQKCQANVAILESAVAVREQIAKLLGYKDHASYILEVKMAKDTKSVDEFLKKLRERLTPFGQKELQRLLELKKKEKASRNEPFDNKINSWDFQYYNRLLLESEYSVNDEEIKQYFSLETVTQGMLDLYQTVLSIRFKEVEKPPVWHADVRLFEVFDHSGEFMGHFYLDLHPREGKYTHAAVFGLQPGCELPDGKRQYPVAAMVANFSKPTAAKPSLLKHSEVTTYFHELGHVMHQICSVTRFSRFHGTRVERDFVEAPSQMLENWCWEAGILQKLSAHYEKGPSHPLPNNLIESLVKAKNVNAALLNLRQIFFGWFDFTLHTTRSGGISTTDLWNKLREEVTLIPGTPNTWPAAAFGHIMGGYDAGYYGYLWSQVFSADMFFSRFKVEGVQNPATGLSYRKDILGPGGSRDGMDMLRNFLGREPRDEAFLKSIGLVEVEEGAAGGAPVVV</sequence>
<feature type="domain" description="Peptidase M3A/M3B catalytic" evidence="10">
    <location>
        <begin position="285"/>
        <end position="735"/>
    </location>
</feature>
<dbReference type="Gene3D" id="1.10.1370.10">
    <property type="entry name" value="Neurolysin, domain 3"/>
    <property type="match status" value="1"/>
</dbReference>
<reference evidence="11 12" key="1">
    <citation type="submission" date="2009-08" db="EMBL/GenBank/DDBJ databases">
        <title>The Genome Sequence of Spizellomyces punctatus strain DAOM BR117.</title>
        <authorList>
            <consortium name="The Broad Institute Genome Sequencing Platform"/>
            <person name="Russ C."/>
            <person name="Cuomo C."/>
            <person name="Shea T."/>
            <person name="Young S.K."/>
            <person name="Zeng Q."/>
            <person name="Koehrsen M."/>
            <person name="Haas B."/>
            <person name="Borodovsky M."/>
            <person name="Guigo R."/>
            <person name="Alvarado L."/>
            <person name="Berlin A."/>
            <person name="Bochicchio J."/>
            <person name="Borenstein D."/>
            <person name="Chapman S."/>
            <person name="Chen Z."/>
            <person name="Engels R."/>
            <person name="Freedman E."/>
            <person name="Gellesch M."/>
            <person name="Goldberg J."/>
            <person name="Griggs A."/>
            <person name="Gujja S."/>
            <person name="Heiman D."/>
            <person name="Hepburn T."/>
            <person name="Howarth C."/>
            <person name="Jen D."/>
            <person name="Larson L."/>
            <person name="Lewis B."/>
            <person name="Mehta T."/>
            <person name="Park D."/>
            <person name="Pearson M."/>
            <person name="Roberts A."/>
            <person name="Saif S."/>
            <person name="Shenoy N."/>
            <person name="Sisk P."/>
            <person name="Stolte C."/>
            <person name="Sykes S."/>
            <person name="Thomson T."/>
            <person name="Walk T."/>
            <person name="White J."/>
            <person name="Yandava C."/>
            <person name="Burger G."/>
            <person name="Gray M.W."/>
            <person name="Holland P.W.H."/>
            <person name="King N."/>
            <person name="Lang F.B.F."/>
            <person name="Roger A.J."/>
            <person name="Ruiz-Trillo I."/>
            <person name="Lander E."/>
            <person name="Nusbaum C."/>
        </authorList>
    </citation>
    <scope>NUCLEOTIDE SEQUENCE [LARGE SCALE GENOMIC DNA]</scope>
    <source>
        <strain evidence="11 12">DAOM BR117</strain>
    </source>
</reference>
<keyword evidence="8 9" id="KW-0482">Metalloprotease</keyword>
<dbReference type="PANTHER" id="PTHR11804">
    <property type="entry name" value="PROTEASE M3 THIMET OLIGOPEPTIDASE-RELATED"/>
    <property type="match status" value="1"/>
</dbReference>
<evidence type="ECO:0000313" key="12">
    <source>
        <dbReference type="Proteomes" id="UP000053201"/>
    </source>
</evidence>
<proteinExistence type="inferred from homology"/>
<dbReference type="FunFam" id="1.20.1050.40:FF:000001">
    <property type="entry name" value="Thimet oligopeptidase 1"/>
    <property type="match status" value="1"/>
</dbReference>
<evidence type="ECO:0000313" key="11">
    <source>
        <dbReference type="EMBL" id="KNC98118.1"/>
    </source>
</evidence>
<dbReference type="GO" id="GO:0006518">
    <property type="term" value="P:peptide metabolic process"/>
    <property type="evidence" value="ECO:0007669"/>
    <property type="project" value="TreeGrafter"/>
</dbReference>
<evidence type="ECO:0000259" key="10">
    <source>
        <dbReference type="Pfam" id="PF01432"/>
    </source>
</evidence>
<organism evidence="11 12">
    <name type="scientific">Spizellomyces punctatus (strain DAOM BR117)</name>
    <dbReference type="NCBI Taxonomy" id="645134"/>
    <lineage>
        <taxon>Eukaryota</taxon>
        <taxon>Fungi</taxon>
        <taxon>Fungi incertae sedis</taxon>
        <taxon>Chytridiomycota</taxon>
        <taxon>Chytridiomycota incertae sedis</taxon>
        <taxon>Chytridiomycetes</taxon>
        <taxon>Spizellomycetales</taxon>
        <taxon>Spizellomycetaceae</taxon>
        <taxon>Spizellomyces</taxon>
    </lineage>
</organism>
<dbReference type="InterPro" id="IPR001567">
    <property type="entry name" value="Pept_M3A_M3B_dom"/>
</dbReference>
<keyword evidence="12" id="KW-1185">Reference proteome</keyword>
<dbReference type="InterPro" id="IPR045090">
    <property type="entry name" value="Pept_M3A_M3B"/>
</dbReference>
<evidence type="ECO:0000256" key="1">
    <source>
        <dbReference type="ARBA" id="ARBA00004496"/>
    </source>
</evidence>
<evidence type="ECO:0000256" key="5">
    <source>
        <dbReference type="ARBA" id="ARBA00022723"/>
    </source>
</evidence>
<dbReference type="Pfam" id="PF01432">
    <property type="entry name" value="Peptidase_M3"/>
    <property type="match status" value="1"/>
</dbReference>
<gene>
    <name evidence="11" type="ORF">SPPG_06527</name>
</gene>
<keyword evidence="5 9" id="KW-0479">Metal-binding</keyword>
<dbReference type="SUPFAM" id="SSF55486">
    <property type="entry name" value="Metalloproteases ('zincins'), catalytic domain"/>
    <property type="match status" value="1"/>
</dbReference>
<dbReference type="CDD" id="cd06455">
    <property type="entry name" value="M3A_TOP"/>
    <property type="match status" value="1"/>
</dbReference>
<dbReference type="EMBL" id="KQ257461">
    <property type="protein sequence ID" value="KNC98118.1"/>
    <property type="molecule type" value="Genomic_DNA"/>
</dbReference>
<dbReference type="InterPro" id="IPR024080">
    <property type="entry name" value="Neurolysin/TOP_N"/>
</dbReference>
<comment type="cofactor">
    <cofactor evidence="9">
        <name>Zn(2+)</name>
        <dbReference type="ChEBI" id="CHEBI:29105"/>
    </cofactor>
    <text evidence="9">Binds 1 zinc ion.</text>
</comment>
<evidence type="ECO:0000256" key="2">
    <source>
        <dbReference type="ARBA" id="ARBA00006040"/>
    </source>
</evidence>
<keyword evidence="3" id="KW-0963">Cytoplasm</keyword>
<dbReference type="OMA" id="KNFQSAM"/>
<dbReference type="GO" id="GO:0005758">
    <property type="term" value="C:mitochondrial intermembrane space"/>
    <property type="evidence" value="ECO:0007669"/>
    <property type="project" value="EnsemblFungi"/>
</dbReference>
<name>A0A0L0HBM0_SPIPD</name>
<dbReference type="Gene3D" id="1.20.1050.40">
    <property type="entry name" value="Endopeptidase. Chain P, domain 1"/>
    <property type="match status" value="1"/>
</dbReference>
<dbReference type="GO" id="GO:0006508">
    <property type="term" value="P:proteolysis"/>
    <property type="evidence" value="ECO:0007669"/>
    <property type="project" value="UniProtKB-KW"/>
</dbReference>
<dbReference type="RefSeq" id="XP_016606158.1">
    <property type="nucleotide sequence ID" value="XM_016754727.1"/>
</dbReference>
<dbReference type="STRING" id="645134.A0A0L0HBM0"/>
<protein>
    <recommendedName>
        <fullName evidence="10">Peptidase M3A/M3B catalytic domain-containing protein</fullName>
    </recommendedName>
</protein>
<evidence type="ECO:0000256" key="9">
    <source>
        <dbReference type="RuleBase" id="RU003435"/>
    </source>
</evidence>
<keyword evidence="6 9" id="KW-0378">Hydrolase</keyword>
<dbReference type="VEuPathDB" id="FungiDB:SPPG_06527"/>
<dbReference type="FunFam" id="3.40.390.10:FF:000006">
    <property type="entry name" value="Thimet oligopeptidase 1"/>
    <property type="match status" value="1"/>
</dbReference>
<evidence type="ECO:0000256" key="7">
    <source>
        <dbReference type="ARBA" id="ARBA00022833"/>
    </source>
</evidence>
<evidence type="ECO:0000256" key="6">
    <source>
        <dbReference type="ARBA" id="ARBA00022801"/>
    </source>
</evidence>
<dbReference type="PANTHER" id="PTHR11804:SF84">
    <property type="entry name" value="SACCHAROLYSIN"/>
    <property type="match status" value="1"/>
</dbReference>
<keyword evidence="4 9" id="KW-0645">Protease</keyword>
<dbReference type="GO" id="GO:0000324">
    <property type="term" value="C:fungal-type vacuole"/>
    <property type="evidence" value="ECO:0007669"/>
    <property type="project" value="EnsemblFungi"/>
</dbReference>
<dbReference type="InterPro" id="IPR024079">
    <property type="entry name" value="MetalloPept_cat_dom_sf"/>
</dbReference>
<dbReference type="Gene3D" id="3.40.390.10">
    <property type="entry name" value="Collagenase (Catalytic Domain)"/>
    <property type="match status" value="1"/>
</dbReference>
<keyword evidence="7 9" id="KW-0862">Zinc</keyword>
<dbReference type="Proteomes" id="UP000053201">
    <property type="component" value="Unassembled WGS sequence"/>
</dbReference>
<dbReference type="GeneID" id="27689821"/>
<dbReference type="AlphaFoldDB" id="A0A0L0HBM0"/>
<dbReference type="GO" id="GO:0004222">
    <property type="term" value="F:metalloendopeptidase activity"/>
    <property type="evidence" value="ECO:0007669"/>
    <property type="project" value="EnsemblFungi"/>
</dbReference>
<dbReference type="OrthoDB" id="534666at2759"/>
<evidence type="ECO:0000256" key="8">
    <source>
        <dbReference type="ARBA" id="ARBA00023049"/>
    </source>
</evidence>
<dbReference type="GO" id="GO:0005794">
    <property type="term" value="C:Golgi apparatus"/>
    <property type="evidence" value="ECO:0007669"/>
    <property type="project" value="EnsemblFungi"/>
</dbReference>
<dbReference type="InterPro" id="IPR024077">
    <property type="entry name" value="Neurolysin/TOP_dom2"/>
</dbReference>
<evidence type="ECO:0000256" key="3">
    <source>
        <dbReference type="ARBA" id="ARBA00022490"/>
    </source>
</evidence>
<evidence type="ECO:0000256" key="4">
    <source>
        <dbReference type="ARBA" id="ARBA00022670"/>
    </source>
</evidence>
<dbReference type="InParanoid" id="A0A0L0HBM0"/>
<dbReference type="eggNOG" id="KOG2089">
    <property type="taxonomic scope" value="Eukaryota"/>
</dbReference>
<comment type="subcellular location">
    <subcellularLocation>
        <location evidence="1">Cytoplasm</location>
    </subcellularLocation>
</comment>
<accession>A0A0L0HBM0</accession>
<comment type="similarity">
    <text evidence="2 9">Belongs to the peptidase M3 family.</text>
</comment>
<dbReference type="GO" id="GO:0046872">
    <property type="term" value="F:metal ion binding"/>
    <property type="evidence" value="ECO:0007669"/>
    <property type="project" value="UniProtKB-UniRule"/>
</dbReference>